<dbReference type="OrthoDB" id="1898221at2759"/>
<evidence type="ECO:0000256" key="12">
    <source>
        <dbReference type="ARBA" id="ARBA00048800"/>
    </source>
</evidence>
<feature type="transmembrane region" description="Helical" evidence="17">
    <location>
        <begin position="95"/>
        <end position="115"/>
    </location>
</feature>
<evidence type="ECO:0000256" key="2">
    <source>
        <dbReference type="ARBA" id="ARBA00004127"/>
    </source>
</evidence>
<keyword evidence="5 17" id="KW-1133">Transmembrane helix</keyword>
<comment type="catalytic activity">
    <reaction evidence="1">
        <text>9-(9Z-hexadecenoyloxy)-octadecanoate + H2O = (9Z)-hexadecenoate + 9-hydroxy-octadecanoate + H(+)</text>
        <dbReference type="Rhea" id="RHEA:52068"/>
        <dbReference type="ChEBI" id="CHEBI:15377"/>
        <dbReference type="ChEBI" id="CHEBI:15378"/>
        <dbReference type="ChEBI" id="CHEBI:32372"/>
        <dbReference type="ChEBI" id="CHEBI:136286"/>
        <dbReference type="ChEBI" id="CHEBI:136309"/>
    </reaction>
    <physiologicalReaction direction="left-to-right" evidence="1">
        <dbReference type="Rhea" id="RHEA:52069"/>
    </physiologicalReaction>
</comment>
<proteinExistence type="inferred from homology"/>
<evidence type="ECO:0000256" key="6">
    <source>
        <dbReference type="ARBA" id="ARBA00023136"/>
    </source>
</evidence>
<keyword evidence="6 17" id="KW-0472">Membrane</keyword>
<evidence type="ECO:0000256" key="5">
    <source>
        <dbReference type="ARBA" id="ARBA00022989"/>
    </source>
</evidence>
<gene>
    <name evidence="18" type="ORF">MATL_G00110360</name>
</gene>
<comment type="catalytic activity">
    <reaction evidence="15">
        <text>13-(9Z-hexadecenoyloxy)-octadecanoate + H2O = 13-hydroxy-octadecanoate + (9Z)-hexadecenoate + H(+)</text>
        <dbReference type="Rhea" id="RHEA:52076"/>
        <dbReference type="ChEBI" id="CHEBI:15377"/>
        <dbReference type="ChEBI" id="CHEBI:15378"/>
        <dbReference type="ChEBI" id="CHEBI:32372"/>
        <dbReference type="ChEBI" id="CHEBI:136304"/>
        <dbReference type="ChEBI" id="CHEBI:136315"/>
    </reaction>
    <physiologicalReaction direction="left-to-right" evidence="15">
        <dbReference type="Rhea" id="RHEA:52077"/>
    </physiologicalReaction>
</comment>
<dbReference type="GO" id="GO:0016020">
    <property type="term" value="C:membrane"/>
    <property type="evidence" value="ECO:0007669"/>
    <property type="project" value="InterPro"/>
</dbReference>
<keyword evidence="19" id="KW-1185">Reference proteome</keyword>
<comment type="catalytic activity">
    <reaction evidence="8">
        <text>13-octadecanoyloxy-octadecanoate + H2O = 13-hydroxy-octadecanoate + octadecanoate + H(+)</text>
        <dbReference type="Rhea" id="RHEA:52084"/>
        <dbReference type="ChEBI" id="CHEBI:15377"/>
        <dbReference type="ChEBI" id="CHEBI:15378"/>
        <dbReference type="ChEBI" id="CHEBI:25629"/>
        <dbReference type="ChEBI" id="CHEBI:136304"/>
        <dbReference type="ChEBI" id="CHEBI:136335"/>
    </reaction>
    <physiologicalReaction direction="left-to-right" evidence="8">
        <dbReference type="Rhea" id="RHEA:52085"/>
    </physiologicalReaction>
</comment>
<reference evidence="18" key="1">
    <citation type="submission" date="2021-01" db="EMBL/GenBank/DDBJ databases">
        <authorList>
            <person name="Zahm M."/>
            <person name="Roques C."/>
            <person name="Cabau C."/>
            <person name="Klopp C."/>
            <person name="Donnadieu C."/>
            <person name="Jouanno E."/>
            <person name="Lampietro C."/>
            <person name="Louis A."/>
            <person name="Herpin A."/>
            <person name="Echchiki A."/>
            <person name="Berthelot C."/>
            <person name="Parey E."/>
            <person name="Roest-Crollius H."/>
            <person name="Braasch I."/>
            <person name="Postlethwait J."/>
            <person name="Bobe J."/>
            <person name="Montfort J."/>
            <person name="Bouchez O."/>
            <person name="Begum T."/>
            <person name="Mejri S."/>
            <person name="Adams A."/>
            <person name="Chen W.-J."/>
            <person name="Guiguen Y."/>
        </authorList>
    </citation>
    <scope>NUCLEOTIDE SEQUENCE</scope>
    <source>
        <strain evidence="18">YG-15Mar2019-1</strain>
        <tissue evidence="18">Brain</tissue>
    </source>
</reference>
<dbReference type="InterPro" id="IPR006838">
    <property type="entry name" value="ADTRP_AIG1"/>
</dbReference>
<comment type="catalytic activity">
    <reaction evidence="11">
        <text>12-(9Z-octadecenoyloxy)-octadecanoate + H2O = 12-hydroxyoctadecanoate + (9Z)-octadecenoate + H(+)</text>
        <dbReference type="Rhea" id="RHEA:52060"/>
        <dbReference type="ChEBI" id="CHEBI:15377"/>
        <dbReference type="ChEBI" id="CHEBI:15378"/>
        <dbReference type="ChEBI" id="CHEBI:30823"/>
        <dbReference type="ChEBI" id="CHEBI:84201"/>
        <dbReference type="ChEBI" id="CHEBI:136302"/>
    </reaction>
    <physiologicalReaction direction="left-to-right" evidence="11">
        <dbReference type="Rhea" id="RHEA:52061"/>
    </physiologicalReaction>
</comment>
<evidence type="ECO:0000256" key="17">
    <source>
        <dbReference type="SAM" id="Phobius"/>
    </source>
</evidence>
<evidence type="ECO:0000256" key="1">
    <source>
        <dbReference type="ARBA" id="ARBA00000923"/>
    </source>
</evidence>
<evidence type="ECO:0000313" key="19">
    <source>
        <dbReference type="Proteomes" id="UP001046870"/>
    </source>
</evidence>
<dbReference type="EMBL" id="JAFDVH010000008">
    <property type="protein sequence ID" value="KAG7472590.1"/>
    <property type="molecule type" value="Genomic_DNA"/>
</dbReference>
<comment type="similarity">
    <text evidence="3">Belongs to the AIG1 family.</text>
</comment>
<dbReference type="PANTHER" id="PTHR10989">
    <property type="entry name" value="ANDROGEN-INDUCED PROTEIN 1-RELATED"/>
    <property type="match status" value="1"/>
</dbReference>
<evidence type="ECO:0000256" key="3">
    <source>
        <dbReference type="ARBA" id="ARBA00009300"/>
    </source>
</evidence>
<feature type="transmembrane region" description="Helical" evidence="17">
    <location>
        <begin position="48"/>
        <end position="68"/>
    </location>
</feature>
<evidence type="ECO:0000256" key="16">
    <source>
        <dbReference type="ARBA" id="ARBA00049428"/>
    </source>
</evidence>
<comment type="catalytic activity">
    <reaction evidence="9">
        <text>9-hexadecanoyloxy-octadecanoate + H2O = 9-hydroxy-octadecanoate + hexadecanoate + H(+)</text>
        <dbReference type="Rhea" id="RHEA:52052"/>
        <dbReference type="ChEBI" id="CHEBI:7896"/>
        <dbReference type="ChEBI" id="CHEBI:15377"/>
        <dbReference type="ChEBI" id="CHEBI:15378"/>
        <dbReference type="ChEBI" id="CHEBI:83670"/>
        <dbReference type="ChEBI" id="CHEBI:136286"/>
    </reaction>
    <physiologicalReaction direction="left-to-right" evidence="9">
        <dbReference type="Rhea" id="RHEA:52053"/>
    </physiologicalReaction>
</comment>
<evidence type="ECO:0000256" key="8">
    <source>
        <dbReference type="ARBA" id="ARBA00047427"/>
    </source>
</evidence>
<comment type="catalytic activity">
    <reaction evidence="12">
        <text>9-(9Z-octadecenoyloxy)-octadecanoate + H2O = 9-hydroxy-octadecanoate + (9Z)-octadecenoate + H(+)</text>
        <dbReference type="Rhea" id="RHEA:52048"/>
        <dbReference type="ChEBI" id="CHEBI:15377"/>
        <dbReference type="ChEBI" id="CHEBI:15378"/>
        <dbReference type="ChEBI" id="CHEBI:30823"/>
        <dbReference type="ChEBI" id="CHEBI:136282"/>
        <dbReference type="ChEBI" id="CHEBI:136286"/>
    </reaction>
    <physiologicalReaction direction="left-to-right" evidence="12">
        <dbReference type="Rhea" id="RHEA:52049"/>
    </physiologicalReaction>
</comment>
<keyword evidence="4 17" id="KW-0812">Transmembrane</keyword>
<comment type="caution">
    <text evidence="18">The sequence shown here is derived from an EMBL/GenBank/DDBJ whole genome shotgun (WGS) entry which is preliminary data.</text>
</comment>
<dbReference type="GO" id="GO:0012505">
    <property type="term" value="C:endomembrane system"/>
    <property type="evidence" value="ECO:0007669"/>
    <property type="project" value="UniProtKB-SubCell"/>
</dbReference>
<dbReference type="PANTHER" id="PTHR10989:SF17">
    <property type="entry name" value="ANDROGEN-DEPENDENT TFPI-REGULATING PROTEIN"/>
    <property type="match status" value="1"/>
</dbReference>
<comment type="catalytic activity">
    <reaction evidence="14">
        <text>13-(9Z-octadecenoyloxy)-octadecanoate + H2O = 13-hydroxy-octadecanoate + (9Z)-octadecenoate + H(+)</text>
        <dbReference type="Rhea" id="RHEA:52064"/>
        <dbReference type="ChEBI" id="CHEBI:15377"/>
        <dbReference type="ChEBI" id="CHEBI:15378"/>
        <dbReference type="ChEBI" id="CHEBI:30823"/>
        <dbReference type="ChEBI" id="CHEBI:136303"/>
        <dbReference type="ChEBI" id="CHEBI:136304"/>
    </reaction>
    <physiologicalReaction direction="left-to-right" evidence="14">
        <dbReference type="Rhea" id="RHEA:52065"/>
    </physiologicalReaction>
</comment>
<feature type="transmembrane region" description="Helical" evidence="17">
    <location>
        <begin position="166"/>
        <end position="192"/>
    </location>
</feature>
<comment type="catalytic activity">
    <reaction evidence="10">
        <text>12-octadecanoyloxy-octadecanoate + H2O = 12-hydroxyoctadecanoate + octadecanoate + H(+)</text>
        <dbReference type="Rhea" id="RHEA:52080"/>
        <dbReference type="ChEBI" id="CHEBI:15377"/>
        <dbReference type="ChEBI" id="CHEBI:15378"/>
        <dbReference type="ChEBI" id="CHEBI:25629"/>
        <dbReference type="ChEBI" id="CHEBI:84201"/>
        <dbReference type="ChEBI" id="CHEBI:136330"/>
    </reaction>
    <physiologicalReaction direction="left-to-right" evidence="10">
        <dbReference type="Rhea" id="RHEA:52081"/>
    </physiologicalReaction>
</comment>
<comment type="catalytic activity">
    <reaction evidence="7">
        <text>12-hexadecanoyloxy-octadecanoate + H2O = 12-hydroxyoctadecanoate + hexadecanoate + H(+)</text>
        <dbReference type="Rhea" id="RHEA:52056"/>
        <dbReference type="ChEBI" id="CHEBI:7896"/>
        <dbReference type="ChEBI" id="CHEBI:15377"/>
        <dbReference type="ChEBI" id="CHEBI:15378"/>
        <dbReference type="ChEBI" id="CHEBI:83677"/>
        <dbReference type="ChEBI" id="CHEBI:84201"/>
    </reaction>
    <physiologicalReaction direction="left-to-right" evidence="7">
        <dbReference type="Rhea" id="RHEA:52057"/>
    </physiologicalReaction>
</comment>
<evidence type="ECO:0000256" key="9">
    <source>
        <dbReference type="ARBA" id="ARBA00047863"/>
    </source>
</evidence>
<feature type="transmembrane region" description="Helical" evidence="17">
    <location>
        <begin position="12"/>
        <end position="28"/>
    </location>
</feature>
<evidence type="ECO:0000256" key="11">
    <source>
        <dbReference type="ARBA" id="ARBA00048701"/>
    </source>
</evidence>
<evidence type="ECO:0000256" key="7">
    <source>
        <dbReference type="ARBA" id="ARBA00047368"/>
    </source>
</evidence>
<organism evidence="18 19">
    <name type="scientific">Megalops atlanticus</name>
    <name type="common">Tarpon</name>
    <name type="synonym">Clupea gigantea</name>
    <dbReference type="NCBI Taxonomy" id="7932"/>
    <lineage>
        <taxon>Eukaryota</taxon>
        <taxon>Metazoa</taxon>
        <taxon>Chordata</taxon>
        <taxon>Craniata</taxon>
        <taxon>Vertebrata</taxon>
        <taxon>Euteleostomi</taxon>
        <taxon>Actinopterygii</taxon>
        <taxon>Neopterygii</taxon>
        <taxon>Teleostei</taxon>
        <taxon>Elopiformes</taxon>
        <taxon>Megalopidae</taxon>
        <taxon>Megalops</taxon>
    </lineage>
</organism>
<evidence type="ECO:0000313" key="18">
    <source>
        <dbReference type="EMBL" id="KAG7472590.1"/>
    </source>
</evidence>
<dbReference type="Proteomes" id="UP001046870">
    <property type="component" value="Chromosome 8"/>
</dbReference>
<accession>A0A9D3TCI6</accession>
<dbReference type="AlphaFoldDB" id="A0A9D3TCI6"/>
<evidence type="ECO:0000256" key="4">
    <source>
        <dbReference type="ARBA" id="ARBA00022692"/>
    </source>
</evidence>
<sequence length="239" mass="27104">MSVAEVGPKWCGLIHIAIFAWYVFTLRANCSLEISNRHPGARLYGGRWKYLTFINLVMQTAFFGFCFVNDMVQMLLPAKSARGGIPSLFIKIRDAIFTILAFPIGTFVFVSFWSIYAYDRELVYPKLLDDIIPIWLNHALHTVIMPLLLVQLYLQPHRHPSRTKGILGLALFAALYLAWVLWVHYASGIWVYPIMAKLSPLGLVLFLAVAALTMAPLYLLGEKLNQACWGTPGTRKEKK</sequence>
<comment type="subcellular location">
    <subcellularLocation>
        <location evidence="2">Endomembrane system</location>
        <topology evidence="2">Multi-pass membrane protein</topology>
    </subcellularLocation>
</comment>
<feature type="transmembrane region" description="Helical" evidence="17">
    <location>
        <begin position="135"/>
        <end position="154"/>
    </location>
</feature>
<evidence type="ECO:0000256" key="15">
    <source>
        <dbReference type="ARBA" id="ARBA00049322"/>
    </source>
</evidence>
<name>A0A9D3TCI6_MEGAT</name>
<comment type="catalytic activity">
    <reaction evidence="13">
        <text>9-octadecanoyloxy-octadecanoate + H2O = 9-hydroxy-octadecanoate + octadecanoate + H(+)</text>
        <dbReference type="Rhea" id="RHEA:52096"/>
        <dbReference type="ChEBI" id="CHEBI:15377"/>
        <dbReference type="ChEBI" id="CHEBI:15378"/>
        <dbReference type="ChEBI" id="CHEBI:25629"/>
        <dbReference type="ChEBI" id="CHEBI:136286"/>
        <dbReference type="ChEBI" id="CHEBI:136373"/>
    </reaction>
    <physiologicalReaction direction="left-to-right" evidence="13">
        <dbReference type="Rhea" id="RHEA:52097"/>
    </physiologicalReaction>
</comment>
<comment type="catalytic activity">
    <reaction evidence="16">
        <text>12-(9Z-hexadecenoyloxy)-octadecanoate + H2O = 12-hydroxyoctadecanoate + (9Z)-hexadecenoate + H(+)</text>
        <dbReference type="Rhea" id="RHEA:52072"/>
        <dbReference type="ChEBI" id="CHEBI:15377"/>
        <dbReference type="ChEBI" id="CHEBI:15378"/>
        <dbReference type="ChEBI" id="CHEBI:32372"/>
        <dbReference type="ChEBI" id="CHEBI:84201"/>
        <dbReference type="ChEBI" id="CHEBI:136312"/>
    </reaction>
    <physiologicalReaction direction="left-to-right" evidence="16">
        <dbReference type="Rhea" id="RHEA:52073"/>
    </physiologicalReaction>
</comment>
<dbReference type="Pfam" id="PF04750">
    <property type="entry name" value="Far-17a_AIG1"/>
    <property type="match status" value="1"/>
</dbReference>
<evidence type="ECO:0000256" key="13">
    <source>
        <dbReference type="ARBA" id="ARBA00049221"/>
    </source>
</evidence>
<feature type="transmembrane region" description="Helical" evidence="17">
    <location>
        <begin position="198"/>
        <end position="220"/>
    </location>
</feature>
<evidence type="ECO:0000256" key="10">
    <source>
        <dbReference type="ARBA" id="ARBA00048680"/>
    </source>
</evidence>
<protein>
    <recommendedName>
        <fullName evidence="20">Androgen-dependent TFPI-regulating protein</fullName>
    </recommendedName>
</protein>
<evidence type="ECO:0000256" key="14">
    <source>
        <dbReference type="ARBA" id="ARBA00049296"/>
    </source>
</evidence>
<evidence type="ECO:0008006" key="20">
    <source>
        <dbReference type="Google" id="ProtNLM"/>
    </source>
</evidence>